<proteinExistence type="predicted"/>
<gene>
    <name evidence="1" type="ORF">CCACVL1_30285</name>
</gene>
<organism evidence="1 2">
    <name type="scientific">Corchorus capsularis</name>
    <name type="common">Jute</name>
    <dbReference type="NCBI Taxonomy" id="210143"/>
    <lineage>
        <taxon>Eukaryota</taxon>
        <taxon>Viridiplantae</taxon>
        <taxon>Streptophyta</taxon>
        <taxon>Embryophyta</taxon>
        <taxon>Tracheophyta</taxon>
        <taxon>Spermatophyta</taxon>
        <taxon>Magnoliopsida</taxon>
        <taxon>eudicotyledons</taxon>
        <taxon>Gunneridae</taxon>
        <taxon>Pentapetalae</taxon>
        <taxon>rosids</taxon>
        <taxon>malvids</taxon>
        <taxon>Malvales</taxon>
        <taxon>Malvaceae</taxon>
        <taxon>Grewioideae</taxon>
        <taxon>Apeibeae</taxon>
        <taxon>Corchorus</taxon>
    </lineage>
</organism>
<sequence length="20" mass="2414">MMSDLTLSQHLNKKHQFLNK</sequence>
<comment type="caution">
    <text evidence="1">The sequence shown here is derived from an EMBL/GenBank/DDBJ whole genome shotgun (WGS) entry which is preliminary data.</text>
</comment>
<keyword evidence="2" id="KW-1185">Reference proteome</keyword>
<dbReference type="EMBL" id="AWWV01016043">
    <property type="protein sequence ID" value="OMO50738.1"/>
    <property type="molecule type" value="Genomic_DNA"/>
</dbReference>
<feature type="non-terminal residue" evidence="1">
    <location>
        <position position="20"/>
    </location>
</feature>
<name>A0A1R3FY36_COCAP</name>
<dbReference type="Gramene" id="OMO50738">
    <property type="protein sequence ID" value="OMO50738"/>
    <property type="gene ID" value="CCACVL1_30285"/>
</dbReference>
<dbReference type="Proteomes" id="UP000188268">
    <property type="component" value="Unassembled WGS sequence"/>
</dbReference>
<reference evidence="1 2" key="1">
    <citation type="submission" date="2013-09" db="EMBL/GenBank/DDBJ databases">
        <title>Corchorus capsularis genome sequencing.</title>
        <authorList>
            <person name="Alam M."/>
            <person name="Haque M.S."/>
            <person name="Islam M.S."/>
            <person name="Emdad E.M."/>
            <person name="Islam M.M."/>
            <person name="Ahmed B."/>
            <person name="Halim A."/>
            <person name="Hossen Q.M.M."/>
            <person name="Hossain M.Z."/>
            <person name="Ahmed R."/>
            <person name="Khan M.M."/>
            <person name="Islam R."/>
            <person name="Rashid M.M."/>
            <person name="Khan S.A."/>
            <person name="Rahman M.S."/>
            <person name="Alam M."/>
        </authorList>
    </citation>
    <scope>NUCLEOTIDE SEQUENCE [LARGE SCALE GENOMIC DNA]</scope>
    <source>
        <strain evidence="2">cv. CVL-1</strain>
        <tissue evidence="1">Whole seedling</tissue>
    </source>
</reference>
<evidence type="ECO:0000313" key="2">
    <source>
        <dbReference type="Proteomes" id="UP000188268"/>
    </source>
</evidence>
<evidence type="ECO:0000313" key="1">
    <source>
        <dbReference type="EMBL" id="OMO50738.1"/>
    </source>
</evidence>
<dbReference type="AlphaFoldDB" id="A0A1R3FY36"/>
<protein>
    <submittedName>
        <fullName evidence="1">Uncharacterized protein</fullName>
    </submittedName>
</protein>
<accession>A0A1R3FY36</accession>